<dbReference type="KEGG" id="mpar:F7D14_04275"/>
<keyword evidence="3" id="KW-1185">Reference proteome</keyword>
<keyword evidence="1" id="KW-0732">Signal</keyword>
<reference evidence="2 3" key="1">
    <citation type="submission" date="2019-09" db="EMBL/GenBank/DDBJ databases">
        <title>Isolation and complete genome sequencing of Methylocystis species.</title>
        <authorList>
            <person name="Rumah B.L."/>
            <person name="Stead C.E."/>
            <person name="Stevens B.C."/>
            <person name="Minton N.P."/>
            <person name="Grosse-Honebrink A."/>
            <person name="Zhang Y."/>
        </authorList>
    </citation>
    <scope>NUCLEOTIDE SEQUENCE [LARGE SCALE GENOMIC DNA]</scope>
    <source>
        <strain evidence="2 3">BRCS2</strain>
    </source>
</reference>
<evidence type="ECO:0000313" key="3">
    <source>
        <dbReference type="Proteomes" id="UP000422569"/>
    </source>
</evidence>
<evidence type="ECO:0000256" key="1">
    <source>
        <dbReference type="SAM" id="SignalP"/>
    </source>
</evidence>
<accession>A0A6B8M348</accession>
<gene>
    <name evidence="2" type="ORF">F7D14_04275</name>
</gene>
<dbReference type="AlphaFoldDB" id="A0A6B8M348"/>
<dbReference type="EMBL" id="CP044331">
    <property type="protein sequence ID" value="QGM96765.1"/>
    <property type="molecule type" value="Genomic_DNA"/>
</dbReference>
<organism evidence="2 3">
    <name type="scientific">Methylocystis parvus</name>
    <dbReference type="NCBI Taxonomy" id="134"/>
    <lineage>
        <taxon>Bacteria</taxon>
        <taxon>Pseudomonadati</taxon>
        <taxon>Pseudomonadota</taxon>
        <taxon>Alphaproteobacteria</taxon>
        <taxon>Hyphomicrobiales</taxon>
        <taxon>Methylocystaceae</taxon>
        <taxon>Methylocystis</taxon>
    </lineage>
</organism>
<protein>
    <submittedName>
        <fullName evidence="2">Alpha-amylase</fullName>
    </submittedName>
</protein>
<name>A0A6B8M348_9HYPH</name>
<feature type="chain" id="PRO_5025482505" evidence="1">
    <location>
        <begin position="33"/>
        <end position="375"/>
    </location>
</feature>
<dbReference type="Proteomes" id="UP000422569">
    <property type="component" value="Chromosome"/>
</dbReference>
<feature type="signal peptide" evidence="1">
    <location>
        <begin position="1"/>
        <end position="32"/>
    </location>
</feature>
<proteinExistence type="predicted"/>
<sequence length="375" mass="40300">MKKGRHFLHARIFARRPIAGAALTLFALGAHAAELKKPAAPVPAPAAPPAPPPGPIGLFGVDMPAAGKLVVSLTPSIGNLSGIKMGTRNVSNEYIVSTVPFFLNPTQPVRIVPQNIAFRTQILGLSYGVTKDFNVVLNAGMVEKSLDTLVFAGARGVMPLARNYPTTASISDFALSGVYRVYQDDVNRVQVSLGFSFPTGTNTATFNNFILPNGTVQNVRGFYGMQIGTGTFDIMPGVVYAGYLGPWSWGASYRGRFPLGPNPQGYLWGDLHELNGWGGYSWTPGFTTTLRASASLQGQIRGWDPEIRGAAVPTNPLFYGGQRIELFGGGTVSGKFVGYDNWSFGVEAGLPIYQNLNGPQIMKNWQANMQIKVKI</sequence>
<evidence type="ECO:0000313" key="2">
    <source>
        <dbReference type="EMBL" id="QGM96765.1"/>
    </source>
</evidence>